<accession>A0A875S640</accession>
<comment type="similarity">
    <text evidence="2 4">Belongs to the Mediator complex subunit 11 family.</text>
</comment>
<organism evidence="5 6">
    <name type="scientific">Eeniella nana</name>
    <name type="common">Yeast</name>
    <name type="synonym">Brettanomyces nanus</name>
    <dbReference type="NCBI Taxonomy" id="13502"/>
    <lineage>
        <taxon>Eukaryota</taxon>
        <taxon>Fungi</taxon>
        <taxon>Dikarya</taxon>
        <taxon>Ascomycota</taxon>
        <taxon>Saccharomycotina</taxon>
        <taxon>Pichiomycetes</taxon>
        <taxon>Pichiales</taxon>
        <taxon>Pichiaceae</taxon>
        <taxon>Brettanomyces</taxon>
    </lineage>
</organism>
<gene>
    <name evidence="4" type="primary">MED11</name>
    <name evidence="5" type="ORF">FOA43_001996</name>
</gene>
<dbReference type="InterPro" id="IPR019404">
    <property type="entry name" value="Mediator_Med11"/>
</dbReference>
<dbReference type="GO" id="GO:0003712">
    <property type="term" value="F:transcription coregulator activity"/>
    <property type="evidence" value="ECO:0007669"/>
    <property type="project" value="InterPro"/>
</dbReference>
<comment type="function">
    <text evidence="4">Component of the Mediator complex, a coactivator involved in the regulated transcription of nearly all RNA polymerase II-dependent genes. Mediator functions as a bridge to convey information from gene-specific regulatory proteins to the basal RNA polymerase II transcription machinery. Mediator is recruited to promoters by direct interactions with regulatory proteins and serves as a scaffold for the assembly of a functional pre-initiation complex with RNA polymerase II and the general transcription factors.</text>
</comment>
<dbReference type="OrthoDB" id="5418434at2759"/>
<comment type="subunit">
    <text evidence="4">Component of the Mediator complex.</text>
</comment>
<evidence type="ECO:0000256" key="2">
    <source>
        <dbReference type="ARBA" id="ARBA00008186"/>
    </source>
</evidence>
<dbReference type="GO" id="GO:0006357">
    <property type="term" value="P:regulation of transcription by RNA polymerase II"/>
    <property type="evidence" value="ECO:0007669"/>
    <property type="project" value="InterPro"/>
</dbReference>
<dbReference type="Pfam" id="PF10280">
    <property type="entry name" value="Med11"/>
    <property type="match status" value="1"/>
</dbReference>
<comment type="subcellular location">
    <subcellularLocation>
        <location evidence="1 4">Nucleus</location>
    </subcellularLocation>
</comment>
<dbReference type="GO" id="GO:0016592">
    <property type="term" value="C:mediator complex"/>
    <property type="evidence" value="ECO:0007669"/>
    <property type="project" value="InterPro"/>
</dbReference>
<sequence>MTKDLSYIQKRLDSLHEIDKRIISFLDNMSEAVKDLQLAKQTNDNKKLTEFNKSVGYCFDDLSYTAIHLRREIKFLSDRMNSKADTDDFTMLPVQINKKATWVNGAKMRQEIKEMNKTLSDIKED</sequence>
<protein>
    <recommendedName>
        <fullName evidence="4">Mediator of RNA polymerase II transcription subunit 11</fullName>
    </recommendedName>
    <alternativeName>
        <fullName evidence="4">Mediator complex subunit 11</fullName>
    </alternativeName>
</protein>
<keyword evidence="4" id="KW-0804">Transcription</keyword>
<keyword evidence="6" id="KW-1185">Reference proteome</keyword>
<dbReference type="EMBL" id="CP064813">
    <property type="protein sequence ID" value="QPG74664.1"/>
    <property type="molecule type" value="Genomic_DNA"/>
</dbReference>
<dbReference type="AlphaFoldDB" id="A0A875S640"/>
<evidence type="ECO:0000256" key="4">
    <source>
        <dbReference type="RuleBase" id="RU364147"/>
    </source>
</evidence>
<dbReference type="Proteomes" id="UP000662931">
    <property type="component" value="Chromosome 2"/>
</dbReference>
<keyword evidence="4" id="KW-0805">Transcription regulation</keyword>
<dbReference type="Gene3D" id="1.10.287.3490">
    <property type="match status" value="1"/>
</dbReference>
<evidence type="ECO:0000313" key="5">
    <source>
        <dbReference type="EMBL" id="QPG74664.1"/>
    </source>
</evidence>
<keyword evidence="3 4" id="KW-0539">Nucleus</keyword>
<name>A0A875S640_EENNA</name>
<keyword evidence="4" id="KW-0010">Activator</keyword>
<reference evidence="5" key="1">
    <citation type="submission" date="2020-10" db="EMBL/GenBank/DDBJ databases">
        <authorList>
            <person name="Roach M.J.R."/>
        </authorList>
    </citation>
    <scope>NUCLEOTIDE SEQUENCE</scope>
    <source>
        <strain evidence="5">CBS 1945</strain>
    </source>
</reference>
<proteinExistence type="inferred from homology"/>
<evidence type="ECO:0000313" key="6">
    <source>
        <dbReference type="Proteomes" id="UP000662931"/>
    </source>
</evidence>
<evidence type="ECO:0000256" key="1">
    <source>
        <dbReference type="ARBA" id="ARBA00004123"/>
    </source>
</evidence>
<evidence type="ECO:0000256" key="3">
    <source>
        <dbReference type="ARBA" id="ARBA00023242"/>
    </source>
</evidence>